<accession>A0AAD8V2L9</accession>
<dbReference type="AlphaFoldDB" id="A0AAD8V2L9"/>
<dbReference type="RefSeq" id="XP_060411959.1">
    <property type="nucleotide sequence ID" value="XM_060552101.1"/>
</dbReference>
<keyword evidence="3" id="KW-1185">Reference proteome</keyword>
<evidence type="ECO:0000256" key="1">
    <source>
        <dbReference type="SAM" id="MobiDB-lite"/>
    </source>
</evidence>
<name>A0AAD8V2L9_9PEZI</name>
<sequence>MLRTSMFTDPAVRTLVSAVEIHAWRCVIFILIRPLPVRTNDSKASSFTFLIMETPRALQVGKLKWRANRSFMSLIVSRSYNVSVSRSPGDSTSNPVHFGTESLKNRPTQYRNDASQTIIDLAEPRQRQQSYDRPFMKQMEDSGTRERSHEKYDNV</sequence>
<protein>
    <submittedName>
        <fullName evidence="2">Uncharacterized protein</fullName>
    </submittedName>
</protein>
<evidence type="ECO:0000313" key="2">
    <source>
        <dbReference type="EMBL" id="KAK1584903.1"/>
    </source>
</evidence>
<feature type="compositionally biased region" description="Basic and acidic residues" evidence="1">
    <location>
        <begin position="134"/>
        <end position="155"/>
    </location>
</feature>
<dbReference type="Proteomes" id="UP001230504">
    <property type="component" value="Unassembled WGS sequence"/>
</dbReference>
<feature type="compositionally biased region" description="Polar residues" evidence="1">
    <location>
        <begin position="105"/>
        <end position="118"/>
    </location>
</feature>
<gene>
    <name evidence="2" type="ORF">LY79DRAFT_279289</name>
</gene>
<dbReference type="EMBL" id="JAHLJV010000049">
    <property type="protein sequence ID" value="KAK1584903.1"/>
    <property type="molecule type" value="Genomic_DNA"/>
</dbReference>
<dbReference type="GeneID" id="85436341"/>
<proteinExistence type="predicted"/>
<reference evidence="2" key="1">
    <citation type="submission" date="2021-06" db="EMBL/GenBank/DDBJ databases">
        <title>Comparative genomics, transcriptomics and evolutionary studies reveal genomic signatures of adaptation to plant cell wall in hemibiotrophic fungi.</title>
        <authorList>
            <consortium name="DOE Joint Genome Institute"/>
            <person name="Baroncelli R."/>
            <person name="Diaz J.F."/>
            <person name="Benocci T."/>
            <person name="Peng M."/>
            <person name="Battaglia E."/>
            <person name="Haridas S."/>
            <person name="Andreopoulos W."/>
            <person name="Labutti K."/>
            <person name="Pangilinan J."/>
            <person name="Floch G.L."/>
            <person name="Makela M.R."/>
            <person name="Henrissat B."/>
            <person name="Grigoriev I.V."/>
            <person name="Crouch J.A."/>
            <person name="De Vries R.P."/>
            <person name="Sukno S.A."/>
            <person name="Thon M.R."/>
        </authorList>
    </citation>
    <scope>NUCLEOTIDE SEQUENCE</scope>
    <source>
        <strain evidence="2">CBS 125086</strain>
    </source>
</reference>
<comment type="caution">
    <text evidence="2">The sequence shown here is derived from an EMBL/GenBank/DDBJ whole genome shotgun (WGS) entry which is preliminary data.</text>
</comment>
<organism evidence="2 3">
    <name type="scientific">Colletotrichum navitas</name>
    <dbReference type="NCBI Taxonomy" id="681940"/>
    <lineage>
        <taxon>Eukaryota</taxon>
        <taxon>Fungi</taxon>
        <taxon>Dikarya</taxon>
        <taxon>Ascomycota</taxon>
        <taxon>Pezizomycotina</taxon>
        <taxon>Sordariomycetes</taxon>
        <taxon>Hypocreomycetidae</taxon>
        <taxon>Glomerellales</taxon>
        <taxon>Glomerellaceae</taxon>
        <taxon>Colletotrichum</taxon>
        <taxon>Colletotrichum graminicola species complex</taxon>
    </lineage>
</organism>
<evidence type="ECO:0000313" key="3">
    <source>
        <dbReference type="Proteomes" id="UP001230504"/>
    </source>
</evidence>
<feature type="region of interest" description="Disordered" evidence="1">
    <location>
        <begin position="83"/>
        <end position="155"/>
    </location>
</feature>